<keyword evidence="2" id="KW-1185">Reference proteome</keyword>
<proteinExistence type="predicted"/>
<name>A0A673LWD4_9TELE</name>
<accession>A0A673LWD4</accession>
<organism evidence="1 2">
    <name type="scientific">Sinocyclocheilus rhinocerous</name>
    <dbReference type="NCBI Taxonomy" id="307959"/>
    <lineage>
        <taxon>Eukaryota</taxon>
        <taxon>Metazoa</taxon>
        <taxon>Chordata</taxon>
        <taxon>Craniata</taxon>
        <taxon>Vertebrata</taxon>
        <taxon>Euteleostomi</taxon>
        <taxon>Actinopterygii</taxon>
        <taxon>Neopterygii</taxon>
        <taxon>Teleostei</taxon>
        <taxon>Ostariophysi</taxon>
        <taxon>Cypriniformes</taxon>
        <taxon>Cyprinidae</taxon>
        <taxon>Cyprininae</taxon>
        <taxon>Sinocyclocheilus</taxon>
    </lineage>
</organism>
<dbReference type="Proteomes" id="UP000472270">
    <property type="component" value="Unassembled WGS sequence"/>
</dbReference>
<dbReference type="Ensembl" id="ENSSRHT00000082475.1">
    <property type="protein sequence ID" value="ENSSRHP00000080298.1"/>
    <property type="gene ID" value="ENSSRHG00000039800.1"/>
</dbReference>
<dbReference type="AlphaFoldDB" id="A0A673LWD4"/>
<reference evidence="1" key="2">
    <citation type="submission" date="2025-09" db="UniProtKB">
        <authorList>
            <consortium name="Ensembl"/>
        </authorList>
    </citation>
    <scope>IDENTIFICATION</scope>
</reference>
<reference evidence="1" key="1">
    <citation type="submission" date="2025-08" db="UniProtKB">
        <authorList>
            <consortium name="Ensembl"/>
        </authorList>
    </citation>
    <scope>IDENTIFICATION</scope>
</reference>
<sequence length="172" mass="18820">VAEDHGLCDSNGSIDVAQSLEFLLLAVADDVVLLDGVQSFLLTLKFNDVGVGNDPLCKVPHGVFKCGREQQHLASFRKNPVPLDTNALVLMALCGDHDISFIQDEHLDLPGVDEFKLLAPIQNSTRSANHDLTVQKILTSKIKALTFVSSDGIHQLDFRVKFAHLLDDFACL</sequence>
<dbReference type="AntiFam" id="ANF00149">
    <property type="entry name" value="Shadow ORF (opposite cshA)"/>
</dbReference>
<evidence type="ECO:0000313" key="1">
    <source>
        <dbReference type="Ensembl" id="ENSSRHP00000080298.1"/>
    </source>
</evidence>
<protein>
    <submittedName>
        <fullName evidence="1">Uncharacterized protein</fullName>
    </submittedName>
</protein>
<evidence type="ECO:0000313" key="2">
    <source>
        <dbReference type="Proteomes" id="UP000472270"/>
    </source>
</evidence>